<comment type="caution">
    <text evidence="3">The sequence shown here is derived from an EMBL/GenBank/DDBJ whole genome shotgun (WGS) entry which is preliminary data.</text>
</comment>
<dbReference type="Pfam" id="PF13384">
    <property type="entry name" value="HTH_23"/>
    <property type="match status" value="1"/>
</dbReference>
<dbReference type="RefSeq" id="WP_193926078.1">
    <property type="nucleotide sequence ID" value="NZ_JADEXS020000001.1"/>
</dbReference>
<evidence type="ECO:0000259" key="2">
    <source>
        <dbReference type="Pfam" id="PF13592"/>
    </source>
</evidence>
<feature type="domain" description="Tc1-like transposase DDE" evidence="1">
    <location>
        <begin position="179"/>
        <end position="325"/>
    </location>
</feature>
<dbReference type="NCBIfam" id="NF033545">
    <property type="entry name" value="transpos_IS630"/>
    <property type="match status" value="1"/>
</dbReference>
<name>A0A8J6ZYN4_DESMC</name>
<feature type="domain" description="Winged helix-turn helix" evidence="2">
    <location>
        <begin position="103"/>
        <end position="161"/>
    </location>
</feature>
<dbReference type="InterPro" id="IPR047655">
    <property type="entry name" value="Transpos_IS630-like"/>
</dbReference>
<sequence length="359" mass="42013">MIEQHLQPAIPSVSFANAELQEFIDNRPDAREVRKALAVKLVYQGYKYEEIQTILDVSVGSITSWKQAYKEYGICGLRLNYKGRKSYLSDEQQQEVLSWLQTKEIWELGELEYKLAFEYDVIYESKRSYYDLFDAAGISWKKTTGLNPKADIEAVAGKKKQIEKLLDSNREEIEEGRLRVLLIDECHLLWGDVTGYVWGKTDQEIAIGIVNEREKQTYYGAVDYLDGKLLLKAYNAGNSDNTIDYLRYLLDQSPNQRLLLFWDGASYHRSHLVQNFLGEINQGLSPDQWKIHCVRFAPNCPSQNPIEDIWLQAKTWVRRFCALIPSFSHLKWMFEWFLRHTNFDFDTLQMYGAFSEIKY</sequence>
<dbReference type="InterPro" id="IPR036397">
    <property type="entry name" value="RNaseH_sf"/>
</dbReference>
<evidence type="ECO:0000313" key="4">
    <source>
        <dbReference type="Proteomes" id="UP000622533"/>
    </source>
</evidence>
<dbReference type="InterPro" id="IPR025959">
    <property type="entry name" value="Winged_HTH_dom"/>
</dbReference>
<gene>
    <name evidence="3" type="ORF">IQ276_38440</name>
</gene>
<dbReference type="SUPFAM" id="SSF46689">
    <property type="entry name" value="Homeodomain-like"/>
    <property type="match status" value="1"/>
</dbReference>
<dbReference type="AlphaFoldDB" id="A0A8J6ZYN4"/>
<dbReference type="Proteomes" id="UP000622533">
    <property type="component" value="Unassembled WGS sequence"/>
</dbReference>
<dbReference type="Pfam" id="PF13358">
    <property type="entry name" value="DDE_3"/>
    <property type="match status" value="1"/>
</dbReference>
<reference evidence="3" key="1">
    <citation type="submission" date="2020-10" db="EMBL/GenBank/DDBJ databases">
        <authorList>
            <person name="Castelo-Branco R."/>
            <person name="Eusebio N."/>
            <person name="Adriana R."/>
            <person name="Vieira A."/>
            <person name="Brugerolle De Fraissinette N."/>
            <person name="Rezende De Castro R."/>
            <person name="Schneider M.P."/>
            <person name="Vasconcelos V."/>
            <person name="Leao P.N."/>
        </authorList>
    </citation>
    <scope>NUCLEOTIDE SEQUENCE</scope>
    <source>
        <strain evidence="3">LEGE 12446</strain>
    </source>
</reference>
<dbReference type="InterPro" id="IPR038717">
    <property type="entry name" value="Tc1-like_DDE_dom"/>
</dbReference>
<dbReference type="EMBL" id="JADEXS010001259">
    <property type="protein sequence ID" value="MBE9028086.1"/>
    <property type="molecule type" value="Genomic_DNA"/>
</dbReference>
<evidence type="ECO:0000313" key="3">
    <source>
        <dbReference type="EMBL" id="MBE9028086.1"/>
    </source>
</evidence>
<proteinExistence type="predicted"/>
<protein>
    <submittedName>
        <fullName evidence="3">IS630 family transposase</fullName>
    </submittedName>
</protein>
<keyword evidence="4" id="KW-1185">Reference proteome</keyword>
<evidence type="ECO:0000259" key="1">
    <source>
        <dbReference type="Pfam" id="PF13358"/>
    </source>
</evidence>
<dbReference type="Pfam" id="PF13592">
    <property type="entry name" value="HTH_33"/>
    <property type="match status" value="1"/>
</dbReference>
<dbReference type="Gene3D" id="3.30.420.10">
    <property type="entry name" value="Ribonuclease H-like superfamily/Ribonuclease H"/>
    <property type="match status" value="1"/>
</dbReference>
<organism evidence="3 4">
    <name type="scientific">Desmonostoc muscorum LEGE 12446</name>
    <dbReference type="NCBI Taxonomy" id="1828758"/>
    <lineage>
        <taxon>Bacteria</taxon>
        <taxon>Bacillati</taxon>
        <taxon>Cyanobacteriota</taxon>
        <taxon>Cyanophyceae</taxon>
        <taxon>Nostocales</taxon>
        <taxon>Nostocaceae</taxon>
        <taxon>Desmonostoc</taxon>
    </lineage>
</organism>
<dbReference type="GO" id="GO:0003676">
    <property type="term" value="F:nucleic acid binding"/>
    <property type="evidence" value="ECO:0007669"/>
    <property type="project" value="InterPro"/>
</dbReference>
<accession>A0A8J6ZYN4</accession>
<dbReference type="InterPro" id="IPR009057">
    <property type="entry name" value="Homeodomain-like_sf"/>
</dbReference>